<evidence type="ECO:0000256" key="6">
    <source>
        <dbReference type="SAM" id="Phobius"/>
    </source>
</evidence>
<evidence type="ECO:0000313" key="10">
    <source>
        <dbReference type="Proteomes" id="UP001152797"/>
    </source>
</evidence>
<comment type="subcellular location">
    <subcellularLocation>
        <location evidence="1">Membrane</location>
        <topology evidence="1">Multi-pass membrane protein</topology>
    </subcellularLocation>
</comment>
<evidence type="ECO:0000313" key="7">
    <source>
        <dbReference type="EMBL" id="CAI3980202.1"/>
    </source>
</evidence>
<dbReference type="EMBL" id="CAMXCT030000545">
    <property type="protein sequence ID" value="CAL4767514.1"/>
    <property type="molecule type" value="Genomic_DNA"/>
</dbReference>
<dbReference type="GO" id="GO:0016020">
    <property type="term" value="C:membrane"/>
    <property type="evidence" value="ECO:0007669"/>
    <property type="project" value="UniProtKB-SubCell"/>
</dbReference>
<dbReference type="Proteomes" id="UP001152797">
    <property type="component" value="Unassembled WGS sequence"/>
</dbReference>
<reference evidence="7" key="1">
    <citation type="submission" date="2022-10" db="EMBL/GenBank/DDBJ databases">
        <authorList>
            <person name="Chen Y."/>
            <person name="Dougan E. K."/>
            <person name="Chan C."/>
            <person name="Rhodes N."/>
            <person name="Thang M."/>
        </authorList>
    </citation>
    <scope>NUCLEOTIDE SEQUENCE</scope>
</reference>
<feature type="region of interest" description="Disordered" evidence="5">
    <location>
        <begin position="53"/>
        <end position="80"/>
    </location>
</feature>
<dbReference type="InterPro" id="IPR004895">
    <property type="entry name" value="Prenylated_rab_accept_PRA1"/>
</dbReference>
<feature type="compositionally biased region" description="Polar residues" evidence="5">
    <location>
        <begin position="53"/>
        <end position="67"/>
    </location>
</feature>
<dbReference type="Pfam" id="PF03208">
    <property type="entry name" value="PRA1"/>
    <property type="match status" value="1"/>
</dbReference>
<dbReference type="OrthoDB" id="63113at2759"/>
<keyword evidence="4 6" id="KW-0472">Membrane</keyword>
<dbReference type="GO" id="GO:0005794">
    <property type="term" value="C:Golgi apparatus"/>
    <property type="evidence" value="ECO:0007669"/>
    <property type="project" value="TreeGrafter"/>
</dbReference>
<dbReference type="PANTHER" id="PTHR19317">
    <property type="entry name" value="PRENYLATED RAB ACCEPTOR 1-RELATED"/>
    <property type="match status" value="1"/>
</dbReference>
<evidence type="ECO:0000256" key="3">
    <source>
        <dbReference type="ARBA" id="ARBA00022989"/>
    </source>
</evidence>
<dbReference type="AlphaFoldDB" id="A0A9P1BVW8"/>
<sequence>MWKSCAQTFAKLRRGSREIHHIRAAFDPGFRMADEFLDDMKFDAELEGFFNGTTNTVNLQPQPTSFGNEEPSPAGAKGAAQEDSSGFRAAMLAGLLGGRLGALQGVLNGFLGSSQEAAPPSSLGAVKDQASSFLSKAQPWREFLWPLSVPTANEGCSRLSANVFNFQTNYAILFVVELVLSILTQPSALMCIILTVITWVLFLKKNEDPDWAPKIGGVVLSPMQRWLLLAAVTAIVLLLWVGGPIFNAALMYLVFFLAHGLLHEPPIRGIPGGEPMLGRIFGSLLTPTLPTASRVPWVKPLRKDAPEASEALDSSMPAFLTPKVVGAKSSFEGGSRRLLLGSLGSWILGTAPAQAQSVFSTEKWDGSFLDTSKDCKEAEIIGTPEGTCLRNSNALGGYATIRGRDAPGGDEWEVFSEYDGNEIRLPFKERGGPKAVGTWFSNKKEGIKGIKWNDGTVWEKMEYKIFPAPNEMTEAIGKARNEAKAKAAADDKKR</sequence>
<reference evidence="8" key="2">
    <citation type="submission" date="2024-04" db="EMBL/GenBank/DDBJ databases">
        <authorList>
            <person name="Chen Y."/>
            <person name="Shah S."/>
            <person name="Dougan E. K."/>
            <person name="Thang M."/>
            <person name="Chan C."/>
        </authorList>
    </citation>
    <scope>NUCLEOTIDE SEQUENCE [LARGE SCALE GENOMIC DNA]</scope>
</reference>
<accession>A0A9P1BVW8</accession>
<keyword evidence="3 6" id="KW-1133">Transmembrane helix</keyword>
<dbReference type="PANTHER" id="PTHR19317:SF0">
    <property type="entry name" value="PRENYLATED RAB ACCEPTOR PROTEIN 1"/>
    <property type="match status" value="1"/>
</dbReference>
<evidence type="ECO:0000256" key="1">
    <source>
        <dbReference type="ARBA" id="ARBA00004141"/>
    </source>
</evidence>
<evidence type="ECO:0000313" key="8">
    <source>
        <dbReference type="EMBL" id="CAL1133577.1"/>
    </source>
</evidence>
<gene>
    <name evidence="7" type="ORF">C1SCF055_LOCUS8102</name>
</gene>
<dbReference type="EMBL" id="CAMXCT010000545">
    <property type="protein sequence ID" value="CAI3980202.1"/>
    <property type="molecule type" value="Genomic_DNA"/>
</dbReference>
<dbReference type="EMBL" id="CAMXCT020000545">
    <property type="protein sequence ID" value="CAL1133577.1"/>
    <property type="molecule type" value="Genomic_DNA"/>
</dbReference>
<proteinExistence type="predicted"/>
<evidence type="ECO:0000256" key="5">
    <source>
        <dbReference type="SAM" id="MobiDB-lite"/>
    </source>
</evidence>
<evidence type="ECO:0000313" key="9">
    <source>
        <dbReference type="EMBL" id="CAL4767514.1"/>
    </source>
</evidence>
<comment type="caution">
    <text evidence="7">The sequence shown here is derived from an EMBL/GenBank/DDBJ whole genome shotgun (WGS) entry which is preliminary data.</text>
</comment>
<keyword evidence="2 6" id="KW-0812">Transmembrane</keyword>
<evidence type="ECO:0000256" key="2">
    <source>
        <dbReference type="ARBA" id="ARBA00022692"/>
    </source>
</evidence>
<evidence type="ECO:0000256" key="4">
    <source>
        <dbReference type="ARBA" id="ARBA00023136"/>
    </source>
</evidence>
<organism evidence="7">
    <name type="scientific">Cladocopium goreaui</name>
    <dbReference type="NCBI Taxonomy" id="2562237"/>
    <lineage>
        <taxon>Eukaryota</taxon>
        <taxon>Sar</taxon>
        <taxon>Alveolata</taxon>
        <taxon>Dinophyceae</taxon>
        <taxon>Suessiales</taxon>
        <taxon>Symbiodiniaceae</taxon>
        <taxon>Cladocopium</taxon>
    </lineage>
</organism>
<protein>
    <submittedName>
        <fullName evidence="9">PRA1 family protein 2</fullName>
    </submittedName>
</protein>
<feature type="transmembrane region" description="Helical" evidence="6">
    <location>
        <begin position="170"/>
        <end position="203"/>
    </location>
</feature>
<feature type="transmembrane region" description="Helical" evidence="6">
    <location>
        <begin position="215"/>
        <end position="239"/>
    </location>
</feature>
<keyword evidence="10" id="KW-1185">Reference proteome</keyword>
<name>A0A9P1BVW8_9DINO</name>